<dbReference type="InterPro" id="IPR016024">
    <property type="entry name" value="ARM-type_fold"/>
</dbReference>
<dbReference type="PROSITE" id="PS00108">
    <property type="entry name" value="PROTEIN_KINASE_ST"/>
    <property type="match status" value="1"/>
</dbReference>
<keyword evidence="4" id="KW-0067">ATP-binding</keyword>
<dbReference type="Gene3D" id="3.30.200.20">
    <property type="entry name" value="Phosphorylase Kinase, domain 1"/>
    <property type="match status" value="1"/>
</dbReference>
<evidence type="ECO:0000313" key="9">
    <source>
        <dbReference type="EMBL" id="BBM82127.1"/>
    </source>
</evidence>
<evidence type="ECO:0000256" key="6">
    <source>
        <dbReference type="SAM" id="Coils"/>
    </source>
</evidence>
<evidence type="ECO:0000256" key="3">
    <source>
        <dbReference type="ARBA" id="ARBA00022777"/>
    </source>
</evidence>
<dbReference type="InterPro" id="IPR008271">
    <property type="entry name" value="Ser/Thr_kinase_AS"/>
</dbReference>
<feature type="transmembrane region" description="Helical" evidence="7">
    <location>
        <begin position="284"/>
        <end position="303"/>
    </location>
</feature>
<dbReference type="EMBL" id="AP019860">
    <property type="protein sequence ID" value="BBM82127.1"/>
    <property type="molecule type" value="Genomic_DNA"/>
</dbReference>
<dbReference type="PROSITE" id="PS50005">
    <property type="entry name" value="TPR"/>
    <property type="match status" value="1"/>
</dbReference>
<dbReference type="InterPro" id="IPR011989">
    <property type="entry name" value="ARM-like"/>
</dbReference>
<dbReference type="Pfam" id="PF00069">
    <property type="entry name" value="Pkinase"/>
    <property type="match status" value="1"/>
</dbReference>
<sequence length="1211" mass="141086">MEKTIGKYQVIKELGRGGAGQVLQVYDPEFRRTLALKIIIEQNKKNLQRFQREAQLSASLEHRNIPKIYDFFFHNNHACIVMEHVEGKNVIDYCQEKQLSTKQKLRLMCKILRAIGYAHGKRLLHRDLKPENILVSDDGEPHILDFGIAKSHHVEDKSLTKTGEILGTPRYMSPEQASGRLRNLDHRSDIYSLGVILYEMITNKKLVTSETTMGALFEVLNDKPTFLRSTQIPSSIQAVCFRALEKKADKRYQSTQEMAQEIKKILGGKKTNNMRFYLLWRSTAFRAFCILSLVVAVLLPIYLKTILPNPIQINKEQANISEEQELWTDAKLFIQIKSYTSAYNILVRILADINTYEKKIKDENNLQGKLHDFYMMTLVGTKRYEEARKYYTKLNVSQKSFVCMLEFAKANYLLDDIDFAVKYFQEIKNPPQDISRELNYWLGKIAVNQKQYAKAISYFEKSSATEHPLINLYLGMCYFETANNNTQVLDKAQHYLEKALPLNRPEVYRYLGQLDLDKDPEKAVQHFEKCQQLQPYNGTNHYFLAKVYEKLQRYDEALDSYNKSFEFPSEKYANAVAGFIRVIAKDITVSNKIFNYPANIVDKNRLSTPDLTNLFIQKVARDYHDDFLKWRQQQNKEQKIASFIKLYHSGDAKVRQRALRALISYRHHPDTLTILEKELKTSYDKDLENVLAEVAQTHKTVLYHKIAKLYLQIPIFKQIKELYKSYDREILKKERQTLLNIANDQQQKIVLRYLASITLFVLNEQQQESIISECAAYKIREVYNLNTDKHHQAFEEKVQQHQSSPSNELLTFVIASLSRNRVLLENLQQHPNEYISTVAAAQMWKYARDHQLQQSQMILKRGMKHSSFVVRAFSHFHFWYPLPSEEFDAKEHLDLVKEGLGDNEEEVKKIILSVFVNRPDILGKIKNAQQHFEKIFMGVLHRSKDVILQLYSIINLGALAKTKDDVDKYLKEFVMDKNASAYTRALALLHMFFRKTQVFLLGTIHHLDEVKKIAVKDDNEDFRMIAFCTLGILGLHSTECLKNEKSPNVQAATLLFSGIVNHHLKLNPKNKKQDIKIIKRLLRSESKNVRMAAASGYVIYNMKHNPNISGDIDRKLHKVAMKIKKMQNSEINHGAAIGSYIFLQDYVSSVSLHFMQIQQQKTSYPDKFIASLEQKISEENIETYKKVFKTIIKLDKTARYPREEKILHIER</sequence>
<evidence type="ECO:0000256" key="7">
    <source>
        <dbReference type="SAM" id="Phobius"/>
    </source>
</evidence>
<dbReference type="InterPro" id="IPR011009">
    <property type="entry name" value="Kinase-like_dom_sf"/>
</dbReference>
<dbReference type="OrthoDB" id="9788659at2"/>
<dbReference type="RefSeq" id="WP_151966379.1">
    <property type="nucleotide sequence ID" value="NZ_AP019860.1"/>
</dbReference>
<keyword evidence="2" id="KW-0547">Nucleotide-binding</keyword>
<keyword evidence="7" id="KW-0812">Transmembrane</keyword>
<dbReference type="InterPro" id="IPR011990">
    <property type="entry name" value="TPR-like_helical_dom_sf"/>
</dbReference>
<dbReference type="SUPFAM" id="SSF56112">
    <property type="entry name" value="Protein kinase-like (PK-like)"/>
    <property type="match status" value="1"/>
</dbReference>
<keyword evidence="7" id="KW-1133">Transmembrane helix</keyword>
<dbReference type="PANTHER" id="PTHR43289:SF6">
    <property type="entry name" value="SERINE_THREONINE-PROTEIN KINASE NEKL-3"/>
    <property type="match status" value="1"/>
</dbReference>
<dbReference type="PANTHER" id="PTHR43289">
    <property type="entry name" value="MITOGEN-ACTIVATED PROTEIN KINASE KINASE KINASE 20-RELATED"/>
    <property type="match status" value="1"/>
</dbReference>
<reference evidence="9 10" key="1">
    <citation type="submission" date="2019-08" db="EMBL/GenBank/DDBJ databases">
        <title>Complete genome sequence of Candidatus Uab amorphum.</title>
        <authorList>
            <person name="Shiratori T."/>
            <person name="Suzuki S."/>
            <person name="Kakizawa Y."/>
            <person name="Ishida K."/>
        </authorList>
    </citation>
    <scope>NUCLEOTIDE SEQUENCE [LARGE SCALE GENOMIC DNA]</scope>
    <source>
        <strain evidence="9 10">SRT547</strain>
    </source>
</reference>
<evidence type="ECO:0000256" key="1">
    <source>
        <dbReference type="ARBA" id="ARBA00022679"/>
    </source>
</evidence>
<dbReference type="Pfam" id="PF13181">
    <property type="entry name" value="TPR_8"/>
    <property type="match status" value="2"/>
</dbReference>
<dbReference type="InterPro" id="IPR000719">
    <property type="entry name" value="Prot_kinase_dom"/>
</dbReference>
<evidence type="ECO:0000256" key="4">
    <source>
        <dbReference type="ARBA" id="ARBA00022840"/>
    </source>
</evidence>
<keyword evidence="1" id="KW-0808">Transferase</keyword>
<keyword evidence="6" id="KW-0175">Coiled coil</keyword>
<dbReference type="Gene3D" id="1.25.40.10">
    <property type="entry name" value="Tetratricopeptide repeat domain"/>
    <property type="match status" value="2"/>
</dbReference>
<organism evidence="9 10">
    <name type="scientific">Uabimicrobium amorphum</name>
    <dbReference type="NCBI Taxonomy" id="2596890"/>
    <lineage>
        <taxon>Bacteria</taxon>
        <taxon>Pseudomonadati</taxon>
        <taxon>Planctomycetota</taxon>
        <taxon>Candidatus Uabimicrobiia</taxon>
        <taxon>Candidatus Uabimicrobiales</taxon>
        <taxon>Candidatus Uabimicrobiaceae</taxon>
        <taxon>Candidatus Uabimicrobium</taxon>
    </lineage>
</organism>
<keyword evidence="3 9" id="KW-0418">Kinase</keyword>
<dbReference type="Proteomes" id="UP000326354">
    <property type="component" value="Chromosome"/>
</dbReference>
<protein>
    <submittedName>
        <fullName evidence="9">Protein kinase</fullName>
    </submittedName>
</protein>
<dbReference type="Gene3D" id="1.10.510.10">
    <property type="entry name" value="Transferase(Phosphotransferase) domain 1"/>
    <property type="match status" value="1"/>
</dbReference>
<evidence type="ECO:0000313" key="10">
    <source>
        <dbReference type="Proteomes" id="UP000326354"/>
    </source>
</evidence>
<evidence type="ECO:0000256" key="5">
    <source>
        <dbReference type="PROSITE-ProRule" id="PRU00339"/>
    </source>
</evidence>
<feature type="repeat" description="TPR" evidence="5">
    <location>
        <begin position="538"/>
        <end position="571"/>
    </location>
</feature>
<dbReference type="GO" id="GO:0005524">
    <property type="term" value="F:ATP binding"/>
    <property type="evidence" value="ECO:0007669"/>
    <property type="project" value="UniProtKB-KW"/>
</dbReference>
<dbReference type="CDD" id="cd14014">
    <property type="entry name" value="STKc_PknB_like"/>
    <property type="match status" value="1"/>
</dbReference>
<name>A0A5S9IIC8_UABAM</name>
<dbReference type="SMART" id="SM00220">
    <property type="entry name" value="S_TKc"/>
    <property type="match status" value="1"/>
</dbReference>
<gene>
    <name evidence="9" type="ORF">UABAM_00470</name>
</gene>
<feature type="coiled-coil region" evidence="6">
    <location>
        <begin position="716"/>
        <end position="748"/>
    </location>
</feature>
<keyword evidence="5" id="KW-0802">TPR repeat</keyword>
<accession>A0A5S9IIC8</accession>
<evidence type="ECO:0000259" key="8">
    <source>
        <dbReference type="PROSITE" id="PS50011"/>
    </source>
</evidence>
<dbReference type="GO" id="GO:0004674">
    <property type="term" value="F:protein serine/threonine kinase activity"/>
    <property type="evidence" value="ECO:0007669"/>
    <property type="project" value="TreeGrafter"/>
</dbReference>
<dbReference type="InterPro" id="IPR019734">
    <property type="entry name" value="TPR_rpt"/>
</dbReference>
<keyword evidence="7" id="KW-0472">Membrane</keyword>
<dbReference type="PROSITE" id="PS50011">
    <property type="entry name" value="PROTEIN_KINASE_DOM"/>
    <property type="match status" value="1"/>
</dbReference>
<dbReference type="KEGG" id="uam:UABAM_00470"/>
<feature type="domain" description="Protein kinase" evidence="8">
    <location>
        <begin position="8"/>
        <end position="266"/>
    </location>
</feature>
<keyword evidence="10" id="KW-1185">Reference proteome</keyword>
<evidence type="ECO:0000256" key="2">
    <source>
        <dbReference type="ARBA" id="ARBA00022741"/>
    </source>
</evidence>
<proteinExistence type="predicted"/>
<dbReference type="AlphaFoldDB" id="A0A5S9IIC8"/>
<dbReference type="SUPFAM" id="SSF48452">
    <property type="entry name" value="TPR-like"/>
    <property type="match status" value="1"/>
</dbReference>
<dbReference type="SMART" id="SM00028">
    <property type="entry name" value="TPR"/>
    <property type="match status" value="3"/>
</dbReference>
<dbReference type="Gene3D" id="1.25.10.10">
    <property type="entry name" value="Leucine-rich Repeat Variant"/>
    <property type="match status" value="1"/>
</dbReference>
<dbReference type="SUPFAM" id="SSF48371">
    <property type="entry name" value="ARM repeat"/>
    <property type="match status" value="1"/>
</dbReference>